<comment type="caution">
    <text evidence="1">The sequence shown here is derived from an EMBL/GenBank/DDBJ whole genome shotgun (WGS) entry which is preliminary data.</text>
</comment>
<sequence length="43" mass="5252">MKIEDNESEHSYNFKGKILVEEDLILRDIDDYWNEYDNSEIID</sequence>
<dbReference type="AlphaFoldDB" id="A0A0F9T033"/>
<reference evidence="1" key="1">
    <citation type="journal article" date="2015" name="Nature">
        <title>Complex archaea that bridge the gap between prokaryotes and eukaryotes.</title>
        <authorList>
            <person name="Spang A."/>
            <person name="Saw J.H."/>
            <person name="Jorgensen S.L."/>
            <person name="Zaremba-Niedzwiedzka K."/>
            <person name="Martijn J."/>
            <person name="Lind A.E."/>
            <person name="van Eijk R."/>
            <person name="Schleper C."/>
            <person name="Guy L."/>
            <person name="Ettema T.J."/>
        </authorList>
    </citation>
    <scope>NUCLEOTIDE SEQUENCE</scope>
</reference>
<gene>
    <name evidence="1" type="ORF">LCGC14_0789470</name>
</gene>
<organism evidence="1">
    <name type="scientific">marine sediment metagenome</name>
    <dbReference type="NCBI Taxonomy" id="412755"/>
    <lineage>
        <taxon>unclassified sequences</taxon>
        <taxon>metagenomes</taxon>
        <taxon>ecological metagenomes</taxon>
    </lineage>
</organism>
<protein>
    <submittedName>
        <fullName evidence="1">Uncharacterized protein</fullName>
    </submittedName>
</protein>
<dbReference type="EMBL" id="LAZR01002080">
    <property type="protein sequence ID" value="KKN34843.1"/>
    <property type="molecule type" value="Genomic_DNA"/>
</dbReference>
<proteinExistence type="predicted"/>
<name>A0A0F9T033_9ZZZZ</name>
<evidence type="ECO:0000313" key="1">
    <source>
        <dbReference type="EMBL" id="KKN34843.1"/>
    </source>
</evidence>
<accession>A0A0F9T033</accession>